<evidence type="ECO:0000313" key="2">
    <source>
        <dbReference type="Proteomes" id="UP001464378"/>
    </source>
</evidence>
<dbReference type="Pfam" id="PF13177">
    <property type="entry name" value="DNA_pol3_delta2"/>
    <property type="match status" value="1"/>
</dbReference>
<reference evidence="1 2" key="1">
    <citation type="submission" date="2024-03" db="EMBL/GenBank/DDBJ databases">
        <title>Human intestinal bacterial collection.</title>
        <authorList>
            <person name="Pauvert C."/>
            <person name="Hitch T.C.A."/>
            <person name="Clavel T."/>
        </authorList>
    </citation>
    <scope>NUCLEOTIDE SEQUENCE [LARGE SCALE GENOMIC DNA]</scope>
    <source>
        <strain evidence="1 2">CLA-AP-H29</strain>
    </source>
</reference>
<gene>
    <name evidence="1" type="ORF">WMO64_11840</name>
</gene>
<dbReference type="SUPFAM" id="SSF52540">
    <property type="entry name" value="P-loop containing nucleoside triphosphate hydrolases"/>
    <property type="match status" value="1"/>
</dbReference>
<proteinExistence type="predicted"/>
<dbReference type="RefSeq" id="WP_349232124.1">
    <property type="nucleotide sequence ID" value="NZ_JBBMFK010000020.1"/>
</dbReference>
<sequence length="331" mass="34958">MNLSLLAGNAALKGQLEAQTARRGLSHAYILSGPAGVGKRTLSRVLAAAFVCRGGGDKPCLSCPDCRKAMGGIHPDISVIGDDGKDINVAQIRSLRADAYIRPNEAGRKVYILENAQTMNASAQNAMLKLLEEGPPYAAFLLLTDNAAALLQTVRSRCETLTLSPVTEAEAEAWLMGKYPDRPREALSQAARRCEGLLGRAVEELEGAAGADDQARTAAPQLIARLSAGDELALMEFCISLEKWDRDSLAALFSEGVLLLRHALVLQTGGDCGETDPDRRAAAANAARALSPRALLSAVDVLEKLRASCAFNVGAGHLAGWLCAALARCRG</sequence>
<keyword evidence="2" id="KW-1185">Reference proteome</keyword>
<dbReference type="InterPro" id="IPR050238">
    <property type="entry name" value="DNA_Rep/Repair_Clamp_Loader"/>
</dbReference>
<evidence type="ECO:0000313" key="1">
    <source>
        <dbReference type="EMBL" id="MEQ2444154.1"/>
    </source>
</evidence>
<comment type="caution">
    <text evidence="1">The sequence shown here is derived from an EMBL/GenBank/DDBJ whole genome shotgun (WGS) entry which is preliminary data.</text>
</comment>
<dbReference type="PANTHER" id="PTHR11669:SF8">
    <property type="entry name" value="DNA POLYMERASE III SUBUNIT DELTA"/>
    <property type="match status" value="1"/>
</dbReference>
<dbReference type="Gene3D" id="3.40.50.300">
    <property type="entry name" value="P-loop containing nucleotide triphosphate hydrolases"/>
    <property type="match status" value="1"/>
</dbReference>
<dbReference type="EMBL" id="JBBMFK010000020">
    <property type="protein sequence ID" value="MEQ2444154.1"/>
    <property type="molecule type" value="Genomic_DNA"/>
</dbReference>
<dbReference type="Proteomes" id="UP001464378">
    <property type="component" value="Unassembled WGS sequence"/>
</dbReference>
<name>A0ABV1EA09_9FIRM</name>
<protein>
    <submittedName>
        <fullName evidence="1">DNA polymerase III subunit</fullName>
    </submittedName>
</protein>
<organism evidence="1 2">
    <name type="scientific">Pseudoflavonifractor intestinihominis</name>
    <dbReference type="NCBI Taxonomy" id="3133171"/>
    <lineage>
        <taxon>Bacteria</taxon>
        <taxon>Bacillati</taxon>
        <taxon>Bacillota</taxon>
        <taxon>Clostridia</taxon>
        <taxon>Eubacteriales</taxon>
        <taxon>Oscillospiraceae</taxon>
        <taxon>Pseudoflavonifractor</taxon>
    </lineage>
</organism>
<dbReference type="InterPro" id="IPR027417">
    <property type="entry name" value="P-loop_NTPase"/>
</dbReference>
<accession>A0ABV1EA09</accession>
<dbReference type="PANTHER" id="PTHR11669">
    <property type="entry name" value="REPLICATION FACTOR C / DNA POLYMERASE III GAMMA-TAU SUBUNIT"/>
    <property type="match status" value="1"/>
</dbReference>